<dbReference type="PANTHER" id="PTHR47074:SF21">
    <property type="entry name" value="RNASE H TYPE-1 DOMAIN-CONTAINING PROTEIN"/>
    <property type="match status" value="1"/>
</dbReference>
<dbReference type="Proteomes" id="UP001341840">
    <property type="component" value="Unassembled WGS sequence"/>
</dbReference>
<keyword evidence="4" id="KW-1185">Reference proteome</keyword>
<comment type="caution">
    <text evidence="3">The sequence shown here is derived from an EMBL/GenBank/DDBJ whole genome shotgun (WGS) entry which is preliminary data.</text>
</comment>
<proteinExistence type="predicted"/>
<evidence type="ECO:0000259" key="2">
    <source>
        <dbReference type="Pfam" id="PF13456"/>
    </source>
</evidence>
<dbReference type="Pfam" id="PF13456">
    <property type="entry name" value="RVT_3"/>
    <property type="match status" value="1"/>
</dbReference>
<organism evidence="3 4">
    <name type="scientific">Stylosanthes scabra</name>
    <dbReference type="NCBI Taxonomy" id="79078"/>
    <lineage>
        <taxon>Eukaryota</taxon>
        <taxon>Viridiplantae</taxon>
        <taxon>Streptophyta</taxon>
        <taxon>Embryophyta</taxon>
        <taxon>Tracheophyta</taxon>
        <taxon>Spermatophyta</taxon>
        <taxon>Magnoliopsida</taxon>
        <taxon>eudicotyledons</taxon>
        <taxon>Gunneridae</taxon>
        <taxon>Pentapetalae</taxon>
        <taxon>rosids</taxon>
        <taxon>fabids</taxon>
        <taxon>Fabales</taxon>
        <taxon>Fabaceae</taxon>
        <taxon>Papilionoideae</taxon>
        <taxon>50 kb inversion clade</taxon>
        <taxon>dalbergioids sensu lato</taxon>
        <taxon>Dalbergieae</taxon>
        <taxon>Pterocarpus clade</taxon>
        <taxon>Stylosanthes</taxon>
    </lineage>
</organism>
<gene>
    <name evidence="3" type="ORF">PIB30_050796</name>
</gene>
<feature type="domain" description="RNase H type-1" evidence="2">
    <location>
        <begin position="59"/>
        <end position="104"/>
    </location>
</feature>
<protein>
    <recommendedName>
        <fullName evidence="2">RNase H type-1 domain-containing protein</fullName>
    </recommendedName>
</protein>
<dbReference type="PANTHER" id="PTHR47074">
    <property type="entry name" value="BNAC02G40300D PROTEIN"/>
    <property type="match status" value="1"/>
</dbReference>
<dbReference type="EMBL" id="JASCZI010000353">
    <property type="protein sequence ID" value="MED6111243.1"/>
    <property type="molecule type" value="Genomic_DNA"/>
</dbReference>
<reference evidence="3 4" key="1">
    <citation type="journal article" date="2023" name="Plants (Basel)">
        <title>Bridging the Gap: Combining Genomics and Transcriptomics Approaches to Understand Stylosanthes scabra, an Orphan Legume from the Brazilian Caatinga.</title>
        <authorList>
            <person name="Ferreira-Neto J.R.C."/>
            <person name="da Silva M.D."/>
            <person name="Binneck E."/>
            <person name="de Melo N.F."/>
            <person name="da Silva R.H."/>
            <person name="de Melo A.L.T.M."/>
            <person name="Pandolfi V."/>
            <person name="Bustamante F.O."/>
            <person name="Brasileiro-Vidal A.C."/>
            <person name="Benko-Iseppon A.M."/>
        </authorList>
    </citation>
    <scope>NUCLEOTIDE SEQUENCE [LARGE SCALE GENOMIC DNA]</scope>
    <source>
        <tissue evidence="3">Leaves</tissue>
    </source>
</reference>
<feature type="compositionally biased region" description="Polar residues" evidence="1">
    <location>
        <begin position="14"/>
        <end position="23"/>
    </location>
</feature>
<name>A0ABU6QHC6_9FABA</name>
<sequence length="108" mass="11677">MLLADLHDRAVASFSEQPPSLASNHHHFEPPVGSQSPSVWRAPQPGKYKIHVYAANINGEKGGVGVVIRDSYGVVVAAATLEADSSLSVREAEAYAFYQGLNIVVFWK</sequence>
<evidence type="ECO:0000313" key="4">
    <source>
        <dbReference type="Proteomes" id="UP001341840"/>
    </source>
</evidence>
<dbReference type="InterPro" id="IPR002156">
    <property type="entry name" value="RNaseH_domain"/>
</dbReference>
<evidence type="ECO:0000313" key="3">
    <source>
        <dbReference type="EMBL" id="MED6111243.1"/>
    </source>
</evidence>
<feature type="region of interest" description="Disordered" evidence="1">
    <location>
        <begin position="14"/>
        <end position="39"/>
    </location>
</feature>
<evidence type="ECO:0000256" key="1">
    <source>
        <dbReference type="SAM" id="MobiDB-lite"/>
    </source>
</evidence>
<dbReference type="InterPro" id="IPR052929">
    <property type="entry name" value="RNase_H-like_EbsB-rel"/>
</dbReference>
<accession>A0ABU6QHC6</accession>